<dbReference type="AlphaFoldDB" id="A0A4C1XG51"/>
<dbReference type="EMBL" id="BGZK01000809">
    <property type="protein sequence ID" value="GBP61279.1"/>
    <property type="molecule type" value="Genomic_DNA"/>
</dbReference>
<dbReference type="Proteomes" id="UP000299102">
    <property type="component" value="Unassembled WGS sequence"/>
</dbReference>
<evidence type="ECO:0000313" key="3">
    <source>
        <dbReference type="Proteomes" id="UP000299102"/>
    </source>
</evidence>
<name>A0A4C1XG51_EUMVA</name>
<keyword evidence="3" id="KW-1185">Reference proteome</keyword>
<protein>
    <submittedName>
        <fullName evidence="2">Uncharacterized protein</fullName>
    </submittedName>
</protein>
<proteinExistence type="predicted"/>
<reference evidence="2 3" key="1">
    <citation type="journal article" date="2019" name="Commun. Biol.">
        <title>The bagworm genome reveals a unique fibroin gene that provides high tensile strength.</title>
        <authorList>
            <person name="Kono N."/>
            <person name="Nakamura H."/>
            <person name="Ohtoshi R."/>
            <person name="Tomita M."/>
            <person name="Numata K."/>
            <person name="Arakawa K."/>
        </authorList>
    </citation>
    <scope>NUCLEOTIDE SEQUENCE [LARGE SCALE GENOMIC DNA]</scope>
</reference>
<evidence type="ECO:0000313" key="2">
    <source>
        <dbReference type="EMBL" id="GBP61279.1"/>
    </source>
</evidence>
<comment type="caution">
    <text evidence="2">The sequence shown here is derived from an EMBL/GenBank/DDBJ whole genome shotgun (WGS) entry which is preliminary data.</text>
</comment>
<feature type="compositionally biased region" description="Basic and acidic residues" evidence="1">
    <location>
        <begin position="1"/>
        <end position="12"/>
    </location>
</feature>
<evidence type="ECO:0000256" key="1">
    <source>
        <dbReference type="SAM" id="MobiDB-lite"/>
    </source>
</evidence>
<organism evidence="2 3">
    <name type="scientific">Eumeta variegata</name>
    <name type="common">Bagworm moth</name>
    <name type="synonym">Eumeta japonica</name>
    <dbReference type="NCBI Taxonomy" id="151549"/>
    <lineage>
        <taxon>Eukaryota</taxon>
        <taxon>Metazoa</taxon>
        <taxon>Ecdysozoa</taxon>
        <taxon>Arthropoda</taxon>
        <taxon>Hexapoda</taxon>
        <taxon>Insecta</taxon>
        <taxon>Pterygota</taxon>
        <taxon>Neoptera</taxon>
        <taxon>Endopterygota</taxon>
        <taxon>Lepidoptera</taxon>
        <taxon>Glossata</taxon>
        <taxon>Ditrysia</taxon>
        <taxon>Tineoidea</taxon>
        <taxon>Psychidae</taxon>
        <taxon>Oiketicinae</taxon>
        <taxon>Eumeta</taxon>
    </lineage>
</organism>
<accession>A0A4C1XG51</accession>
<gene>
    <name evidence="2" type="ORF">EVAR_52768_1</name>
</gene>
<feature type="region of interest" description="Disordered" evidence="1">
    <location>
        <begin position="1"/>
        <end position="38"/>
    </location>
</feature>
<sequence length="85" mass="9501">MLFREFTPERGAQRHKRDSIGDVPQGPNARRARGADASYDRVRDLQNETTAMESGAAASKERVEFVLSEREVIALIAKCVFVSFS</sequence>